<reference evidence="1 2" key="1">
    <citation type="journal article" date="2008" name="Infect. Immun.">
        <title>Genomic comparison of virulent Rickettsia rickettsii Sheila Smith and avirulent Rickettsia rickettsii Iowa.</title>
        <authorList>
            <person name="Ellison D.W."/>
            <person name="Clark T.R."/>
            <person name="Sturdevant D.E."/>
            <person name="Virtaneva K."/>
            <person name="Porcella S.F."/>
            <person name="Hackstadt T."/>
        </authorList>
    </citation>
    <scope>NUCLEOTIDE SEQUENCE [LARGE SCALE GENOMIC DNA]</scope>
    <source>
        <strain evidence="1 2">Iowa</strain>
    </source>
</reference>
<dbReference type="EMBL" id="CP000766">
    <property type="protein sequence ID" value="ABY71976.1"/>
    <property type="molecule type" value="Genomic_DNA"/>
</dbReference>
<accession>B0BVV0</accession>
<dbReference type="HOGENOM" id="CLU_3348024_0_0_5"/>
<organism evidence="1 2">
    <name type="scientific">Rickettsia rickettsii (strain Iowa)</name>
    <dbReference type="NCBI Taxonomy" id="452659"/>
    <lineage>
        <taxon>Bacteria</taxon>
        <taxon>Pseudomonadati</taxon>
        <taxon>Pseudomonadota</taxon>
        <taxon>Alphaproteobacteria</taxon>
        <taxon>Rickettsiales</taxon>
        <taxon>Rickettsiaceae</taxon>
        <taxon>Rickettsieae</taxon>
        <taxon>Rickettsia</taxon>
        <taxon>spotted fever group</taxon>
    </lineage>
</organism>
<name>B0BVV0_RICRO</name>
<evidence type="ECO:0000313" key="1">
    <source>
        <dbReference type="EMBL" id="ABY71976.1"/>
    </source>
</evidence>
<sequence length="37" mass="4343">MNHPELWKRFAKGLGCLRSQHTSEPKLDSTQKLVQDY</sequence>
<reference evidence="1 2" key="2">
    <citation type="journal article" date="2015" name="Infect. Immun.">
        <title>Comparative genome sequencing of Rickettsia rickettsii strains that differ in virulence.</title>
        <authorList>
            <person name="Clark T.R."/>
            <person name="Noriea N.F."/>
            <person name="Bublitz D.C."/>
            <person name="Ellison D.W."/>
            <person name="Martens C."/>
            <person name="Lutter E.I."/>
            <person name="Hackstadt T."/>
        </authorList>
    </citation>
    <scope>NUCLEOTIDE SEQUENCE [LARGE SCALE GENOMIC DNA]</scope>
    <source>
        <strain evidence="1 2">Iowa</strain>
    </source>
</reference>
<protein>
    <submittedName>
        <fullName evidence="1">Chlamydia protein associating with death domains</fullName>
    </submittedName>
</protein>
<keyword evidence="2" id="KW-1185">Reference proteome</keyword>
<dbReference type="AlphaFoldDB" id="B0BVV0"/>
<evidence type="ECO:0000313" key="2">
    <source>
        <dbReference type="Proteomes" id="UP000000796"/>
    </source>
</evidence>
<dbReference type="Proteomes" id="UP000000796">
    <property type="component" value="Chromosome"/>
</dbReference>
<gene>
    <name evidence="1" type="ordered locus">RrIowa_0046</name>
</gene>
<proteinExistence type="predicted"/>
<dbReference type="KEGG" id="rrj:RrIowa_0046"/>